<comment type="cofactor">
    <cofactor evidence="2">
        <name>a divalent metal cation</name>
        <dbReference type="ChEBI" id="CHEBI:60240"/>
    </cofactor>
</comment>
<feature type="domain" description="Calcineurin-like phosphoesterase" evidence="3">
    <location>
        <begin position="1"/>
        <end position="191"/>
    </location>
</feature>
<dbReference type="InterPro" id="IPR050126">
    <property type="entry name" value="Ap4A_hydrolase"/>
</dbReference>
<dbReference type="SUPFAM" id="SSF56300">
    <property type="entry name" value="Metallo-dependent phosphatases"/>
    <property type="match status" value="1"/>
</dbReference>
<evidence type="ECO:0000256" key="1">
    <source>
        <dbReference type="ARBA" id="ARBA00008950"/>
    </source>
</evidence>
<accession>A0ABQ4KPF3</accession>
<reference evidence="4 5" key="1">
    <citation type="submission" date="2021-03" db="EMBL/GenBank/DDBJ databases">
        <title>Antimicrobial resistance genes in bacteria isolated from Japanese honey, and their potential for conferring macrolide and lincosamide resistance in the American foulbrood pathogen Paenibacillus larvae.</title>
        <authorList>
            <person name="Okamoto M."/>
            <person name="Kumagai M."/>
            <person name="Kanamori H."/>
            <person name="Takamatsu D."/>
        </authorList>
    </citation>
    <scope>NUCLEOTIDE SEQUENCE [LARGE SCALE GENOMIC DNA]</scope>
    <source>
        <strain evidence="4 5">J8TS2</strain>
    </source>
</reference>
<organism evidence="4 5">
    <name type="scientific">Lederbergia ruris</name>
    <dbReference type="NCBI Taxonomy" id="217495"/>
    <lineage>
        <taxon>Bacteria</taxon>
        <taxon>Bacillati</taxon>
        <taxon>Bacillota</taxon>
        <taxon>Bacilli</taxon>
        <taxon>Bacillales</taxon>
        <taxon>Bacillaceae</taxon>
        <taxon>Lederbergia</taxon>
    </lineage>
</organism>
<dbReference type="Proteomes" id="UP000679950">
    <property type="component" value="Unassembled WGS sequence"/>
</dbReference>
<keyword evidence="5" id="KW-1185">Reference proteome</keyword>
<gene>
    <name evidence="4" type="ORF">J8TS2_41390</name>
</gene>
<dbReference type="InterPro" id="IPR029052">
    <property type="entry name" value="Metallo-depent_PP-like"/>
</dbReference>
<dbReference type="PANTHER" id="PTHR42850:SF2">
    <property type="entry name" value="BLL5683 PROTEIN"/>
    <property type="match status" value="1"/>
</dbReference>
<evidence type="ECO:0000313" key="5">
    <source>
        <dbReference type="Proteomes" id="UP000679950"/>
    </source>
</evidence>
<evidence type="ECO:0000256" key="2">
    <source>
        <dbReference type="RuleBase" id="RU362039"/>
    </source>
</evidence>
<dbReference type="InterPro" id="IPR000979">
    <property type="entry name" value="Phosphodiesterase_MJ0936/Vps29"/>
</dbReference>
<proteinExistence type="inferred from homology"/>
<comment type="similarity">
    <text evidence="1 2">Belongs to the metallophosphoesterase superfamily. YfcE family.</text>
</comment>
<dbReference type="EMBL" id="BORB01000063">
    <property type="protein sequence ID" value="GIN59820.1"/>
    <property type="molecule type" value="Genomic_DNA"/>
</dbReference>
<dbReference type="NCBIfam" id="TIGR00040">
    <property type="entry name" value="yfcE"/>
    <property type="match status" value="1"/>
</dbReference>
<sequence>MRVAAIYDIHANYSALEAVLQAIKKANVDQVIVGGDLAWGPEPRQVMDLLMDYKNDFIFIRGNVDRVVSYRYGKEKGLDDFTAKLNQWCSEQLTEEQLRFLKRLPEKTILNIDGLGEVLFVHGSPRSDEEAIRINTTEKEIRPMIESVSQNIIVCGHTHIQFDRIVDDKRIINPGSVGLQSRANGACWAILGPDIELKVTPYDTKEASVRILKSNTPYKEDFADHYLNPPYEGP</sequence>
<dbReference type="EC" id="3.1.4.-" evidence="2"/>
<dbReference type="InterPro" id="IPR024654">
    <property type="entry name" value="Calcineurin-like_PHP_lpxH"/>
</dbReference>
<dbReference type="PANTHER" id="PTHR42850">
    <property type="entry name" value="METALLOPHOSPHOESTERASE"/>
    <property type="match status" value="1"/>
</dbReference>
<keyword evidence="2" id="KW-0479">Metal-binding</keyword>
<dbReference type="RefSeq" id="WP_212967496.1">
    <property type="nucleotide sequence ID" value="NZ_BORB01000063.1"/>
</dbReference>
<name>A0ABQ4KPF3_9BACI</name>
<evidence type="ECO:0000259" key="3">
    <source>
        <dbReference type="Pfam" id="PF12850"/>
    </source>
</evidence>
<dbReference type="InterPro" id="IPR011152">
    <property type="entry name" value="Pesterase_MJ0912"/>
</dbReference>
<comment type="caution">
    <text evidence="4">The sequence shown here is derived from an EMBL/GenBank/DDBJ whole genome shotgun (WGS) entry which is preliminary data.</text>
</comment>
<dbReference type="PIRSF" id="PIRSF000883">
    <property type="entry name" value="Pesterase_MJ0912"/>
    <property type="match status" value="1"/>
</dbReference>
<dbReference type="Pfam" id="PF12850">
    <property type="entry name" value="Metallophos_2"/>
    <property type="match status" value="1"/>
</dbReference>
<dbReference type="Gene3D" id="3.60.21.10">
    <property type="match status" value="1"/>
</dbReference>
<evidence type="ECO:0000313" key="4">
    <source>
        <dbReference type="EMBL" id="GIN59820.1"/>
    </source>
</evidence>
<protein>
    <recommendedName>
        <fullName evidence="2">Phosphoesterase</fullName>
        <ecNumber evidence="2">3.1.4.-</ecNumber>
    </recommendedName>
</protein>